<dbReference type="PANTHER" id="PTHR43004">
    <property type="entry name" value="TRK SYSTEM POTASSIUM UPTAKE PROTEIN"/>
    <property type="match status" value="1"/>
</dbReference>
<keyword evidence="2" id="KW-0285">Flavoprotein</keyword>
<dbReference type="InterPro" id="IPR002938">
    <property type="entry name" value="FAD-bd"/>
</dbReference>
<dbReference type="InterPro" id="IPR050641">
    <property type="entry name" value="RIFMO-like"/>
</dbReference>
<dbReference type="InterPro" id="IPR036188">
    <property type="entry name" value="FAD/NAD-bd_sf"/>
</dbReference>
<feature type="domain" description="FAD-binding" evidence="4">
    <location>
        <begin position="2"/>
        <end position="356"/>
    </location>
</feature>
<protein>
    <submittedName>
        <fullName evidence="5">Aklavinone 12-hydroxylase</fullName>
    </submittedName>
</protein>
<evidence type="ECO:0000256" key="1">
    <source>
        <dbReference type="ARBA" id="ARBA00001974"/>
    </source>
</evidence>
<dbReference type="GO" id="GO:0016709">
    <property type="term" value="F:oxidoreductase activity, acting on paired donors, with incorporation or reduction of molecular oxygen, NAD(P)H as one donor, and incorporation of one atom of oxygen"/>
    <property type="evidence" value="ECO:0007669"/>
    <property type="project" value="UniProtKB-ARBA"/>
</dbReference>
<dbReference type="AlphaFoldDB" id="A0A4V2S901"/>
<accession>A0A4V2S901</accession>
<evidence type="ECO:0000259" key="4">
    <source>
        <dbReference type="Pfam" id="PF01494"/>
    </source>
</evidence>
<evidence type="ECO:0000256" key="2">
    <source>
        <dbReference type="ARBA" id="ARBA00022630"/>
    </source>
</evidence>
<sequence>MTDVVIVGAGLGGTSAAMFLARQGVQVLVVEKHAGTSPHPRAAGQFPRTMEFLRIGGVAERILAAAPPNDGFKIKVAESVRGKVLHTIAEDFSELLAAVEKVTPAGWGSASQDQVEPILLDKAREHGADVRFGTELTSFEQDADGVNVQLLDLATGRVEQVRAKYLIAADGNRSQIRERLGIPRTGKGNLGNAIGIVFDADLSGLLPDGETWLYYLQNPKFTGAYVTSNYANRHIFALEYHPEQGESMHDYPPERLAEFIRIGLDSPDLEPEIVWTGPWETAAKVAERWRAGRVFLVGDAGKVTPPTGGMGGNAAVCDGYDIAWKLGAVLRGEAGDGLLDTYEAERKPYAQLVVNESLYNYVQRLAPHMAGDDIPEPVGHPEVVLGYRSRSTAVVIDDDDPAPVENPFEPSARPGFHAPHAWLAPDQSTVDLFGDWQLFTGPDGYEAWQEAAKHAPIDVGVHSLGEHADVYGVGAQGASLVRPDGVVAWRTTDTADGESLNEVLRRVLSC</sequence>
<dbReference type="GO" id="GO:0071949">
    <property type="term" value="F:FAD binding"/>
    <property type="evidence" value="ECO:0007669"/>
    <property type="project" value="InterPro"/>
</dbReference>
<dbReference type="Gene3D" id="3.30.9.10">
    <property type="entry name" value="D-Amino Acid Oxidase, subunit A, domain 2"/>
    <property type="match status" value="1"/>
</dbReference>
<dbReference type="OrthoDB" id="4246007at2"/>
<dbReference type="Gene3D" id="3.50.50.60">
    <property type="entry name" value="FAD/NAD(P)-binding domain"/>
    <property type="match status" value="1"/>
</dbReference>
<dbReference type="Pfam" id="PF01494">
    <property type="entry name" value="FAD_binding_3"/>
    <property type="match status" value="1"/>
</dbReference>
<keyword evidence="3" id="KW-0274">FAD</keyword>
<dbReference type="SUPFAM" id="SSF51905">
    <property type="entry name" value="FAD/NAD(P)-binding domain"/>
    <property type="match status" value="1"/>
</dbReference>
<dbReference type="Proteomes" id="UP000295680">
    <property type="component" value="Unassembled WGS sequence"/>
</dbReference>
<dbReference type="NCBIfam" id="NF046068">
    <property type="entry name" value="AkvoneHdxseDnrF"/>
    <property type="match status" value="1"/>
</dbReference>
<comment type="caution">
    <text evidence="5">The sequence shown here is derived from an EMBL/GenBank/DDBJ whole genome shotgun (WGS) entry which is preliminary data.</text>
</comment>
<dbReference type="Pfam" id="PF21274">
    <property type="entry name" value="Rng_hyd_C"/>
    <property type="match status" value="1"/>
</dbReference>
<dbReference type="EMBL" id="SLWS01000001">
    <property type="protein sequence ID" value="TCO65770.1"/>
    <property type="molecule type" value="Genomic_DNA"/>
</dbReference>
<dbReference type="NCBIfam" id="NF046069">
    <property type="entry name" value="AkvoneHdxseRdmE"/>
    <property type="match status" value="1"/>
</dbReference>
<evidence type="ECO:0000256" key="3">
    <source>
        <dbReference type="ARBA" id="ARBA00022827"/>
    </source>
</evidence>
<proteinExistence type="predicted"/>
<reference evidence="5 6" key="1">
    <citation type="submission" date="2019-03" db="EMBL/GenBank/DDBJ databases">
        <title>Genomic Encyclopedia of Type Strains, Phase IV (KMG-IV): sequencing the most valuable type-strain genomes for metagenomic binning, comparative biology and taxonomic classification.</title>
        <authorList>
            <person name="Goeker M."/>
        </authorList>
    </citation>
    <scope>NUCLEOTIDE SEQUENCE [LARGE SCALE GENOMIC DNA]</scope>
    <source>
        <strain evidence="5 6">DSM 45934</strain>
    </source>
</reference>
<keyword evidence="6" id="KW-1185">Reference proteome</keyword>
<comment type="cofactor">
    <cofactor evidence="1">
        <name>FAD</name>
        <dbReference type="ChEBI" id="CHEBI:57692"/>
    </cofactor>
</comment>
<dbReference type="PRINTS" id="PR00420">
    <property type="entry name" value="RNGMNOXGNASE"/>
</dbReference>
<name>A0A4V2S901_9PSEU</name>
<evidence type="ECO:0000313" key="6">
    <source>
        <dbReference type="Proteomes" id="UP000295680"/>
    </source>
</evidence>
<dbReference type="Gene3D" id="3.40.30.120">
    <property type="match status" value="1"/>
</dbReference>
<evidence type="ECO:0000313" key="5">
    <source>
        <dbReference type="EMBL" id="TCO65770.1"/>
    </source>
</evidence>
<organism evidence="5 6">
    <name type="scientific">Actinocrispum wychmicini</name>
    <dbReference type="NCBI Taxonomy" id="1213861"/>
    <lineage>
        <taxon>Bacteria</taxon>
        <taxon>Bacillati</taxon>
        <taxon>Actinomycetota</taxon>
        <taxon>Actinomycetes</taxon>
        <taxon>Pseudonocardiales</taxon>
        <taxon>Pseudonocardiaceae</taxon>
        <taxon>Actinocrispum</taxon>
    </lineage>
</organism>
<gene>
    <name evidence="5" type="ORF">EV192_1011562</name>
</gene>
<dbReference type="RefSeq" id="WP_132112398.1">
    <property type="nucleotide sequence ID" value="NZ_SLWS01000001.1"/>
</dbReference>
<dbReference type="PANTHER" id="PTHR43004:SF19">
    <property type="entry name" value="BINDING MONOOXYGENASE, PUTATIVE (JCVI)-RELATED"/>
    <property type="match status" value="1"/>
</dbReference>